<proteinExistence type="predicted"/>
<dbReference type="GO" id="GO:0003677">
    <property type="term" value="F:DNA binding"/>
    <property type="evidence" value="ECO:0007669"/>
    <property type="project" value="UniProtKB-KW"/>
</dbReference>
<gene>
    <name evidence="2" type="ORF">AVDCRST_MAG62-1621</name>
</gene>
<feature type="non-terminal residue" evidence="2">
    <location>
        <position position="1"/>
    </location>
</feature>
<dbReference type="EMBL" id="CADCWB010000199">
    <property type="protein sequence ID" value="CAA9528042.1"/>
    <property type="molecule type" value="Genomic_DNA"/>
</dbReference>
<name>A0A6J4TMV8_9SPHN</name>
<protein>
    <submittedName>
        <fullName evidence="2">Single-stranded DNA-binding protein</fullName>
    </submittedName>
</protein>
<keyword evidence="2" id="KW-0238">DNA-binding</keyword>
<organism evidence="2">
    <name type="scientific">uncultured Sphingomonas sp</name>
    <dbReference type="NCBI Taxonomy" id="158754"/>
    <lineage>
        <taxon>Bacteria</taxon>
        <taxon>Pseudomonadati</taxon>
        <taxon>Pseudomonadota</taxon>
        <taxon>Alphaproteobacteria</taxon>
        <taxon>Sphingomonadales</taxon>
        <taxon>Sphingomonadaceae</taxon>
        <taxon>Sphingomonas</taxon>
        <taxon>environmental samples</taxon>
    </lineage>
</organism>
<dbReference type="AlphaFoldDB" id="A0A6J4TMV8"/>
<feature type="non-terminal residue" evidence="2">
    <location>
        <position position="151"/>
    </location>
</feature>
<reference evidence="2" key="1">
    <citation type="submission" date="2020-02" db="EMBL/GenBank/DDBJ databases">
        <authorList>
            <person name="Meier V. D."/>
        </authorList>
    </citation>
    <scope>NUCLEOTIDE SEQUENCE</scope>
    <source>
        <strain evidence="2">AVDCRST_MAG62</strain>
    </source>
</reference>
<accession>A0A6J4TMV8</accession>
<feature type="compositionally biased region" description="Polar residues" evidence="1">
    <location>
        <begin position="16"/>
        <end position="30"/>
    </location>
</feature>
<evidence type="ECO:0000313" key="2">
    <source>
        <dbReference type="EMBL" id="CAA9528042.1"/>
    </source>
</evidence>
<feature type="compositionally biased region" description="Basic residues" evidence="1">
    <location>
        <begin position="114"/>
        <end position="123"/>
    </location>
</feature>
<evidence type="ECO:0000256" key="1">
    <source>
        <dbReference type="SAM" id="MobiDB-lite"/>
    </source>
</evidence>
<feature type="region of interest" description="Disordered" evidence="1">
    <location>
        <begin position="1"/>
        <end position="52"/>
    </location>
</feature>
<sequence length="151" mass="17897">GRQRQQGHPGRELGQGSRSAQFRQWRQGRQLQPRHVRELEGPQLGRAQGEDRVAQCVDLLRRPCSRRRAISQEGQQGLPRRPAGNPQVAGPVGQRSLHHRRGAAELQQLDGAARRPRRGRGRRRWLRRFSRQQRRRLRRRRFWLGRVRRRL</sequence>
<feature type="region of interest" description="Disordered" evidence="1">
    <location>
        <begin position="65"/>
        <end position="123"/>
    </location>
</feature>